<dbReference type="PANTHER" id="PTHR13454:SF11">
    <property type="entry name" value="PROTEIN MCM10 HOMOLOG"/>
    <property type="match status" value="1"/>
</dbReference>
<name>A0ABR2R7X4_9ROSI</name>
<dbReference type="InterPro" id="IPR012340">
    <property type="entry name" value="NA-bd_OB-fold"/>
</dbReference>
<proteinExistence type="predicted"/>
<gene>
    <name evidence="2" type="ORF">V6N11_080533</name>
</gene>
<keyword evidence="3" id="KW-1185">Reference proteome</keyword>
<evidence type="ECO:0000313" key="2">
    <source>
        <dbReference type="EMBL" id="KAK9009061.1"/>
    </source>
</evidence>
<dbReference type="SUPFAM" id="SSF52833">
    <property type="entry name" value="Thioredoxin-like"/>
    <property type="match status" value="1"/>
</dbReference>
<sequence>MLSDDGSPRHRGKSDLSDFKNSVEDCLDYEPKPVEKHAKLMPRSSSAIQVENFSGLRIRKQIVSPAELSEHLSDIRFVQLSTKNMNLLVKDTIYACWVTIAVLTENGIPKTSSIRPSYSIWKFGCLDENTLSLFLFGDYYKQNCKEQVGTVFALCSCSVCKDPKSAANRILKIGTSANYGVCKGKKTGWGRLHACRKQQWLLSRLGRGDFQLDMPVIVLAYHVDYWDYMRWKDPYGSSLSTIRQKAYVEALILDTIFTPQVVVQGRAQCVVNEEDTLLSTITNAPRSCYIIIGNRLVFYELAYIESGKEIMGIVILQLSFQRK</sequence>
<dbReference type="Proteomes" id="UP001396334">
    <property type="component" value="Unassembled WGS sequence"/>
</dbReference>
<evidence type="ECO:0000313" key="3">
    <source>
        <dbReference type="Proteomes" id="UP001396334"/>
    </source>
</evidence>
<dbReference type="InterPro" id="IPR010634">
    <property type="entry name" value="DUF1223"/>
</dbReference>
<dbReference type="Pfam" id="PF06764">
    <property type="entry name" value="DUF1223"/>
    <property type="match status" value="1"/>
</dbReference>
<accession>A0ABR2R7X4</accession>
<feature type="domain" description="MCM10 OB-fold" evidence="1">
    <location>
        <begin position="53"/>
        <end position="171"/>
    </location>
</feature>
<dbReference type="EMBL" id="JBBPBN010000025">
    <property type="protein sequence ID" value="KAK9009061.1"/>
    <property type="molecule type" value="Genomic_DNA"/>
</dbReference>
<reference evidence="2 3" key="1">
    <citation type="journal article" date="2024" name="G3 (Bethesda)">
        <title>Genome assembly of Hibiscus sabdariffa L. provides insights into metabolisms of medicinal natural products.</title>
        <authorList>
            <person name="Kim T."/>
        </authorList>
    </citation>
    <scope>NUCLEOTIDE SEQUENCE [LARGE SCALE GENOMIC DNA]</scope>
    <source>
        <strain evidence="2">TK-2024</strain>
        <tissue evidence="2">Old leaves</tissue>
    </source>
</reference>
<dbReference type="InterPro" id="IPR036249">
    <property type="entry name" value="Thioredoxin-like_sf"/>
</dbReference>
<protein>
    <recommendedName>
        <fullName evidence="1">MCM10 OB-fold domain-containing protein</fullName>
    </recommendedName>
</protein>
<dbReference type="InterPro" id="IPR040184">
    <property type="entry name" value="Mcm10"/>
</dbReference>
<comment type="caution">
    <text evidence="2">The sequence shown here is derived from an EMBL/GenBank/DDBJ whole genome shotgun (WGS) entry which is preliminary data.</text>
</comment>
<organism evidence="2 3">
    <name type="scientific">Hibiscus sabdariffa</name>
    <name type="common">roselle</name>
    <dbReference type="NCBI Taxonomy" id="183260"/>
    <lineage>
        <taxon>Eukaryota</taxon>
        <taxon>Viridiplantae</taxon>
        <taxon>Streptophyta</taxon>
        <taxon>Embryophyta</taxon>
        <taxon>Tracheophyta</taxon>
        <taxon>Spermatophyta</taxon>
        <taxon>Magnoliopsida</taxon>
        <taxon>eudicotyledons</taxon>
        <taxon>Gunneridae</taxon>
        <taxon>Pentapetalae</taxon>
        <taxon>rosids</taxon>
        <taxon>malvids</taxon>
        <taxon>Malvales</taxon>
        <taxon>Malvaceae</taxon>
        <taxon>Malvoideae</taxon>
        <taxon>Hibiscus</taxon>
    </lineage>
</organism>
<dbReference type="Pfam" id="PF22379">
    <property type="entry name" value="OB_MCM10"/>
    <property type="match status" value="1"/>
</dbReference>
<evidence type="ECO:0000259" key="1">
    <source>
        <dbReference type="Pfam" id="PF22379"/>
    </source>
</evidence>
<dbReference type="PANTHER" id="PTHR13454">
    <property type="entry name" value="PROTEIN MCM10 HOMOLOG"/>
    <property type="match status" value="1"/>
</dbReference>
<dbReference type="InterPro" id="IPR055065">
    <property type="entry name" value="OB_MCM10"/>
</dbReference>
<dbReference type="Gene3D" id="2.40.50.140">
    <property type="entry name" value="Nucleic acid-binding proteins"/>
    <property type="match status" value="1"/>
</dbReference>